<evidence type="ECO:0000256" key="4">
    <source>
        <dbReference type="ARBA" id="ARBA00022741"/>
    </source>
</evidence>
<dbReference type="InterPro" id="IPR000719">
    <property type="entry name" value="Prot_kinase_dom"/>
</dbReference>
<dbReference type="EC" id="2.7.11.1" evidence="1"/>
<feature type="non-terminal residue" evidence="11">
    <location>
        <position position="210"/>
    </location>
</feature>
<name>A0A5J4VT25_9EUKA</name>
<evidence type="ECO:0000256" key="5">
    <source>
        <dbReference type="ARBA" id="ARBA00022777"/>
    </source>
</evidence>
<comment type="catalytic activity">
    <reaction evidence="7">
        <text>L-threonyl-[protein] + ATP = O-phospho-L-threonyl-[protein] + ADP + H(+)</text>
        <dbReference type="Rhea" id="RHEA:46608"/>
        <dbReference type="Rhea" id="RHEA-COMP:11060"/>
        <dbReference type="Rhea" id="RHEA-COMP:11605"/>
        <dbReference type="ChEBI" id="CHEBI:15378"/>
        <dbReference type="ChEBI" id="CHEBI:30013"/>
        <dbReference type="ChEBI" id="CHEBI:30616"/>
        <dbReference type="ChEBI" id="CHEBI:61977"/>
        <dbReference type="ChEBI" id="CHEBI:456216"/>
        <dbReference type="EC" id="2.7.11.1"/>
    </reaction>
</comment>
<dbReference type="GO" id="GO:0004674">
    <property type="term" value="F:protein serine/threonine kinase activity"/>
    <property type="evidence" value="ECO:0007669"/>
    <property type="project" value="UniProtKB-KW"/>
</dbReference>
<evidence type="ECO:0000256" key="6">
    <source>
        <dbReference type="ARBA" id="ARBA00022840"/>
    </source>
</evidence>
<evidence type="ECO:0000256" key="7">
    <source>
        <dbReference type="ARBA" id="ARBA00047899"/>
    </source>
</evidence>
<dbReference type="OrthoDB" id="4062651at2759"/>
<sequence length="210" mass="24134">MSKQSDYQIVRALGHGAFGTTFLVTEKATGKECAWKRITIANEQDRKMAQNEVDMLQRVRGEFLVSFLGSFEENLDFFILMEYCDQGDLRKFLNDLKENKQTLTEDDVWNLLTQIIEAIHSLHEMDIIHRDLKPENVFLTGHNHVKIGDFGLARIAQQTQQYYTKICGTTVYFSPELLEDEDDDSSSGSEEDSNMANKKQKHSVVQTKES</sequence>
<gene>
    <name evidence="11" type="ORF">EZS28_018994</name>
</gene>
<proteinExistence type="predicted"/>
<dbReference type="AlphaFoldDB" id="A0A5J4VT25"/>
<dbReference type="EMBL" id="SNRW01005249">
    <property type="protein sequence ID" value="KAA6385483.1"/>
    <property type="molecule type" value="Genomic_DNA"/>
</dbReference>
<evidence type="ECO:0000256" key="2">
    <source>
        <dbReference type="ARBA" id="ARBA00022527"/>
    </source>
</evidence>
<dbReference type="PROSITE" id="PS50011">
    <property type="entry name" value="PROTEIN_KINASE_DOM"/>
    <property type="match status" value="1"/>
</dbReference>
<reference evidence="11 12" key="1">
    <citation type="submission" date="2019-03" db="EMBL/GenBank/DDBJ databases">
        <title>Single cell metagenomics reveals metabolic interactions within the superorganism composed of flagellate Streblomastix strix and complex community of Bacteroidetes bacteria on its surface.</title>
        <authorList>
            <person name="Treitli S.C."/>
            <person name="Kolisko M."/>
            <person name="Husnik F."/>
            <person name="Keeling P."/>
            <person name="Hampl V."/>
        </authorList>
    </citation>
    <scope>NUCLEOTIDE SEQUENCE [LARGE SCALE GENOMIC DNA]</scope>
    <source>
        <strain evidence="11">ST1C</strain>
    </source>
</reference>
<evidence type="ECO:0000313" key="11">
    <source>
        <dbReference type="EMBL" id="KAA6385483.1"/>
    </source>
</evidence>
<dbReference type="Pfam" id="PF00069">
    <property type="entry name" value="Pkinase"/>
    <property type="match status" value="1"/>
</dbReference>
<keyword evidence="2" id="KW-0723">Serine/threonine-protein kinase</keyword>
<evidence type="ECO:0000256" key="1">
    <source>
        <dbReference type="ARBA" id="ARBA00012513"/>
    </source>
</evidence>
<evidence type="ECO:0000313" key="12">
    <source>
        <dbReference type="Proteomes" id="UP000324800"/>
    </source>
</evidence>
<feature type="domain" description="Protein kinase" evidence="10">
    <location>
        <begin position="7"/>
        <end position="210"/>
    </location>
</feature>
<dbReference type="Gene3D" id="1.10.510.10">
    <property type="entry name" value="Transferase(Phosphotransferase) domain 1"/>
    <property type="match status" value="1"/>
</dbReference>
<dbReference type="SUPFAM" id="SSF56112">
    <property type="entry name" value="Protein kinase-like (PK-like)"/>
    <property type="match status" value="1"/>
</dbReference>
<feature type="compositionally biased region" description="Acidic residues" evidence="9">
    <location>
        <begin position="178"/>
        <end position="193"/>
    </location>
</feature>
<protein>
    <recommendedName>
        <fullName evidence="1">non-specific serine/threonine protein kinase</fullName>
        <ecNumber evidence="1">2.7.11.1</ecNumber>
    </recommendedName>
</protein>
<dbReference type="GO" id="GO:0005524">
    <property type="term" value="F:ATP binding"/>
    <property type="evidence" value="ECO:0007669"/>
    <property type="project" value="UniProtKB-KW"/>
</dbReference>
<evidence type="ECO:0000256" key="3">
    <source>
        <dbReference type="ARBA" id="ARBA00022679"/>
    </source>
</evidence>
<accession>A0A5J4VT25</accession>
<keyword evidence="6" id="KW-0067">ATP-binding</keyword>
<evidence type="ECO:0000259" key="10">
    <source>
        <dbReference type="PROSITE" id="PS50011"/>
    </source>
</evidence>
<dbReference type="PROSITE" id="PS00108">
    <property type="entry name" value="PROTEIN_KINASE_ST"/>
    <property type="match status" value="1"/>
</dbReference>
<evidence type="ECO:0000256" key="9">
    <source>
        <dbReference type="SAM" id="MobiDB-lite"/>
    </source>
</evidence>
<dbReference type="InterPro" id="IPR008271">
    <property type="entry name" value="Ser/Thr_kinase_AS"/>
</dbReference>
<keyword evidence="5" id="KW-0418">Kinase</keyword>
<comment type="caution">
    <text evidence="11">The sequence shown here is derived from an EMBL/GenBank/DDBJ whole genome shotgun (WGS) entry which is preliminary data.</text>
</comment>
<keyword evidence="3" id="KW-0808">Transferase</keyword>
<dbReference type="InterPro" id="IPR011009">
    <property type="entry name" value="Kinase-like_dom_sf"/>
</dbReference>
<evidence type="ECO:0000256" key="8">
    <source>
        <dbReference type="ARBA" id="ARBA00048679"/>
    </source>
</evidence>
<organism evidence="11 12">
    <name type="scientific">Streblomastix strix</name>
    <dbReference type="NCBI Taxonomy" id="222440"/>
    <lineage>
        <taxon>Eukaryota</taxon>
        <taxon>Metamonada</taxon>
        <taxon>Preaxostyla</taxon>
        <taxon>Oxymonadida</taxon>
        <taxon>Streblomastigidae</taxon>
        <taxon>Streblomastix</taxon>
    </lineage>
</organism>
<feature type="region of interest" description="Disordered" evidence="9">
    <location>
        <begin position="178"/>
        <end position="210"/>
    </location>
</feature>
<dbReference type="PANTHER" id="PTHR44899">
    <property type="entry name" value="CAMK FAMILY PROTEIN KINASE"/>
    <property type="match status" value="1"/>
</dbReference>
<dbReference type="Proteomes" id="UP000324800">
    <property type="component" value="Unassembled WGS sequence"/>
</dbReference>
<dbReference type="InterPro" id="IPR051131">
    <property type="entry name" value="NEK_Ser/Thr_kinase_NIMA"/>
</dbReference>
<keyword evidence="4" id="KW-0547">Nucleotide-binding</keyword>
<comment type="catalytic activity">
    <reaction evidence="8">
        <text>L-seryl-[protein] + ATP = O-phospho-L-seryl-[protein] + ADP + H(+)</text>
        <dbReference type="Rhea" id="RHEA:17989"/>
        <dbReference type="Rhea" id="RHEA-COMP:9863"/>
        <dbReference type="Rhea" id="RHEA-COMP:11604"/>
        <dbReference type="ChEBI" id="CHEBI:15378"/>
        <dbReference type="ChEBI" id="CHEBI:29999"/>
        <dbReference type="ChEBI" id="CHEBI:30616"/>
        <dbReference type="ChEBI" id="CHEBI:83421"/>
        <dbReference type="ChEBI" id="CHEBI:456216"/>
        <dbReference type="EC" id="2.7.11.1"/>
    </reaction>
</comment>
<dbReference type="PANTHER" id="PTHR44899:SF3">
    <property type="entry name" value="SERINE_THREONINE-PROTEIN KINASE NEK1"/>
    <property type="match status" value="1"/>
</dbReference>
<dbReference type="SMART" id="SM00220">
    <property type="entry name" value="S_TKc"/>
    <property type="match status" value="1"/>
</dbReference>